<dbReference type="PANTHER" id="PTHR18968">
    <property type="entry name" value="THIAMINE PYROPHOSPHATE ENZYMES"/>
    <property type="match status" value="1"/>
</dbReference>
<evidence type="ECO:0000256" key="3">
    <source>
        <dbReference type="ARBA" id="ARBA00007812"/>
    </source>
</evidence>
<evidence type="ECO:0000256" key="5">
    <source>
        <dbReference type="ARBA" id="ARBA00023304"/>
    </source>
</evidence>
<name>A0ABZ1YT57_9NOCA</name>
<evidence type="ECO:0000313" key="8">
    <source>
        <dbReference type="EMBL" id="WUV46457.1"/>
    </source>
</evidence>
<evidence type="ECO:0000256" key="2">
    <source>
        <dbReference type="ARBA" id="ARBA00005025"/>
    </source>
</evidence>
<dbReference type="Gene3D" id="3.40.50.970">
    <property type="match status" value="1"/>
</dbReference>
<accession>A0ABZ1YT57</accession>
<dbReference type="EC" id="2.2.1.6" evidence="4"/>
<gene>
    <name evidence="8" type="ORF">OG563_46725</name>
</gene>
<dbReference type="EMBL" id="CP109441">
    <property type="protein sequence ID" value="WUV46457.1"/>
    <property type="molecule type" value="Genomic_DNA"/>
</dbReference>
<keyword evidence="5" id="KW-0028">Amino-acid biosynthesis</keyword>
<keyword evidence="5" id="KW-0100">Branched-chain amino acid biosynthesis</keyword>
<evidence type="ECO:0000256" key="4">
    <source>
        <dbReference type="ARBA" id="ARBA00013145"/>
    </source>
</evidence>
<evidence type="ECO:0000259" key="7">
    <source>
        <dbReference type="Pfam" id="PF02776"/>
    </source>
</evidence>
<comment type="pathway">
    <text evidence="2">Amino-acid biosynthesis; L-valine biosynthesis; L-valine from pyruvate: step 1/4.</text>
</comment>
<evidence type="ECO:0000256" key="1">
    <source>
        <dbReference type="ARBA" id="ARBA00004974"/>
    </source>
</evidence>
<reference evidence="8" key="1">
    <citation type="submission" date="2022-10" db="EMBL/GenBank/DDBJ databases">
        <title>The complete genomes of actinobacterial strains from the NBC collection.</title>
        <authorList>
            <person name="Joergensen T.S."/>
            <person name="Alvarez Arevalo M."/>
            <person name="Sterndorff E.B."/>
            <person name="Faurdal D."/>
            <person name="Vuksanovic O."/>
            <person name="Mourched A.-S."/>
            <person name="Charusanti P."/>
            <person name="Shaw S."/>
            <person name="Blin K."/>
            <person name="Weber T."/>
        </authorList>
    </citation>
    <scope>NUCLEOTIDE SEQUENCE</scope>
    <source>
        <strain evidence="8">NBC_01482</strain>
    </source>
</reference>
<dbReference type="CDD" id="cd07035">
    <property type="entry name" value="TPP_PYR_POX_like"/>
    <property type="match status" value="1"/>
</dbReference>
<dbReference type="InterPro" id="IPR012001">
    <property type="entry name" value="Thiamin_PyroP_enz_TPP-bd_dom"/>
</dbReference>
<dbReference type="SUPFAM" id="SSF52518">
    <property type="entry name" value="Thiamin diphosphate-binding fold (THDP-binding)"/>
    <property type="match status" value="1"/>
</dbReference>
<sequence length="269" mass="28945">MLFNVFPIGYQAVAFPAPADLLIERRLSHWVIRRVVSSSCEHCAGLNAGDRFDLEQFSFRVFETVLQQCSGYFSEVSVRVREGLADTLHGAGVDVIFGLMGNANQNLMCDLGFRHRMQVVCGRRESAVVSMADGFARSSGRFRVATVTAGPGLTNTGTALAVARGHGSPGAASSSDRGATRAVRRQRPAADGPSKRTDVHPTARGPSALSAVGDQLCDGFTGGRDSAAVTARLADEHWIYVRDLAGFELPGWIRVTIGTRHQIEYTYAA</sequence>
<dbReference type="InterPro" id="IPR045229">
    <property type="entry name" value="TPP_enz"/>
</dbReference>
<evidence type="ECO:0000313" key="9">
    <source>
        <dbReference type="Proteomes" id="UP001432062"/>
    </source>
</evidence>
<proteinExistence type="inferred from homology"/>
<dbReference type="Pfam" id="PF02776">
    <property type="entry name" value="TPP_enzyme_N"/>
    <property type="match status" value="1"/>
</dbReference>
<dbReference type="InterPro" id="IPR029061">
    <property type="entry name" value="THDP-binding"/>
</dbReference>
<keyword evidence="9" id="KW-1185">Reference proteome</keyword>
<organism evidence="8 9">
    <name type="scientific">Nocardia vinacea</name>
    <dbReference type="NCBI Taxonomy" id="96468"/>
    <lineage>
        <taxon>Bacteria</taxon>
        <taxon>Bacillati</taxon>
        <taxon>Actinomycetota</taxon>
        <taxon>Actinomycetes</taxon>
        <taxon>Mycobacteriales</taxon>
        <taxon>Nocardiaceae</taxon>
        <taxon>Nocardia</taxon>
    </lineage>
</organism>
<dbReference type="PANTHER" id="PTHR18968:SF13">
    <property type="entry name" value="ACETOLACTATE SYNTHASE CATALYTIC SUBUNIT, MITOCHONDRIAL"/>
    <property type="match status" value="1"/>
</dbReference>
<feature type="domain" description="Thiamine pyrophosphate enzyme N-terminal TPP-binding" evidence="7">
    <location>
        <begin position="79"/>
        <end position="169"/>
    </location>
</feature>
<dbReference type="Gene3D" id="3.90.1150.10">
    <property type="entry name" value="Aspartate Aminotransferase, domain 1"/>
    <property type="match status" value="1"/>
</dbReference>
<dbReference type="RefSeq" id="WP_329410186.1">
    <property type="nucleotide sequence ID" value="NZ_CP109441.1"/>
</dbReference>
<dbReference type="InterPro" id="IPR015422">
    <property type="entry name" value="PyrdxlP-dep_Trfase_small"/>
</dbReference>
<dbReference type="Proteomes" id="UP001432062">
    <property type="component" value="Chromosome"/>
</dbReference>
<feature type="region of interest" description="Disordered" evidence="6">
    <location>
        <begin position="164"/>
        <end position="208"/>
    </location>
</feature>
<evidence type="ECO:0000256" key="6">
    <source>
        <dbReference type="SAM" id="MobiDB-lite"/>
    </source>
</evidence>
<comment type="similarity">
    <text evidence="3">Belongs to the TPP enzyme family.</text>
</comment>
<protein>
    <recommendedName>
        <fullName evidence="4">acetolactate synthase</fullName>
        <ecNumber evidence="4">2.2.1.6</ecNumber>
    </recommendedName>
</protein>
<comment type="pathway">
    <text evidence="1">Amino-acid biosynthesis; L-isoleucine biosynthesis; L-isoleucine from 2-oxobutanoate: step 1/4.</text>
</comment>